<protein>
    <submittedName>
        <fullName evidence="3">Uncharacterized protein</fullName>
    </submittedName>
</protein>
<dbReference type="AlphaFoldDB" id="A0A0G4IGF6"/>
<dbReference type="Proteomes" id="UP000290189">
    <property type="component" value="Unassembled WGS sequence"/>
</dbReference>
<evidence type="ECO:0000313" key="4">
    <source>
        <dbReference type="EMBL" id="SPQ96602.1"/>
    </source>
</evidence>
<keyword evidence="1" id="KW-0175">Coiled coil</keyword>
<accession>A0A0G4IGF6</accession>
<evidence type="ECO:0000313" key="3">
    <source>
        <dbReference type="EMBL" id="CEO94239.1"/>
    </source>
</evidence>
<feature type="region of interest" description="Disordered" evidence="2">
    <location>
        <begin position="29"/>
        <end position="52"/>
    </location>
</feature>
<name>A0A0G4IGF6_PLABS</name>
<feature type="compositionally biased region" description="Low complexity" evidence="2">
    <location>
        <begin position="836"/>
        <end position="855"/>
    </location>
</feature>
<evidence type="ECO:0000313" key="5">
    <source>
        <dbReference type="Proteomes" id="UP000039324"/>
    </source>
</evidence>
<gene>
    <name evidence="3" type="ORF">PBRA_000024</name>
    <name evidence="4" type="ORF">PLBR_LOCUS3817</name>
</gene>
<reference evidence="4 6" key="2">
    <citation type="submission" date="2018-03" db="EMBL/GenBank/DDBJ databases">
        <authorList>
            <person name="Fogelqvist J."/>
        </authorList>
    </citation>
    <scope>NUCLEOTIDE SEQUENCE [LARGE SCALE GENOMIC DNA]</scope>
</reference>
<proteinExistence type="predicted"/>
<keyword evidence="4" id="KW-0496">Mitochondrion</keyword>
<dbReference type="EMBL" id="CDSF01000001">
    <property type="protein sequence ID" value="CEO94239.1"/>
    <property type="molecule type" value="Genomic_DNA"/>
</dbReference>
<organism evidence="3 5">
    <name type="scientific">Plasmodiophora brassicae</name>
    <name type="common">Clubroot disease agent</name>
    <dbReference type="NCBI Taxonomy" id="37360"/>
    <lineage>
        <taxon>Eukaryota</taxon>
        <taxon>Sar</taxon>
        <taxon>Rhizaria</taxon>
        <taxon>Endomyxa</taxon>
        <taxon>Phytomyxea</taxon>
        <taxon>Plasmodiophorida</taxon>
        <taxon>Plasmodiophoridae</taxon>
        <taxon>Plasmodiophora</taxon>
    </lineage>
</organism>
<feature type="coiled-coil region" evidence="1">
    <location>
        <begin position="228"/>
        <end position="276"/>
    </location>
</feature>
<dbReference type="Proteomes" id="UP000039324">
    <property type="component" value="Unassembled WGS sequence"/>
</dbReference>
<feature type="region of interest" description="Disordered" evidence="2">
    <location>
        <begin position="693"/>
        <end position="765"/>
    </location>
</feature>
<sequence length="880" mass="96567">MATDAITFRSWRQEMDRLIQQTEANLRLASTSVSTAPPARRSSSSSRAVGSDAVHVRDPISVIDDATPAVPMAASPPALSLGVAGVHDHLVVELKTLQEDIAKRIRDGIESSMVQLEAQQRTLKDTLGNEIRERLDQVERRGAERLAETLATSRKKDADFQKETRLELQTSRRTMELSKIKNDEIQRTLANVSEMSHEALRLARRHELDQSAEKARTANAEQSALGGVSRLESALESLSERLDSLSARVDNVHQVRTNIEKAVADLDRAAHDARQEAICAQTQAERRFVEIGADILEMHELVQSQCAETRALIVSVNDNQQSLGETVRRSAIETARAETEVIIVRLQQQLERVAIEVDGVRRDQQQARLDGEARAAALQETIDAKTDARVVANVQDSVRTLQEGLEGAQAAVLAAESKLTAALADDAAYKAKTARQDEALASKVDVQEARFEMRLADVEGRRAREQQDIRALANSGIEMARNLSQRFDLWAQAEEARGRQLCTKVVGEMGVTARFRDDIIAMIRASEDSTKAEGTRALAACRQDLEVRVDRIRDDLRQRLERLDAVTADLSTATASIKKENMAAQQSLRSWAETRIDGTVRDGLQRMGETVALQQNEVRAEVLKVIEQNVKQMERDCMKLGERVGLNAQMLMTMGKTHLDEVAKRKQLAKEIVQLRNSLIELAPSRIDELSPVPATSFDGSTTRFNFDVNENSDDDGEPVERLFPERSGGSVHFTVNPDGEIIRHDDNVVDDGDDDDDDDPDTIANDADAAAKQMEPQQVKSVSSAEANVVHTKLDLTDSKGESSAPATVGGNDDKEFELSDDSDGSQVAPIAKPTVTLVDGTTTGTVGHATGKVKAGASDDDLFSEGSSLDLFSDSEQE</sequence>
<reference evidence="3 5" key="1">
    <citation type="submission" date="2015-02" db="EMBL/GenBank/DDBJ databases">
        <authorList>
            <person name="Chooi Y.-H."/>
        </authorList>
    </citation>
    <scope>NUCLEOTIDE SEQUENCE [LARGE SCALE GENOMIC DNA]</scope>
    <source>
        <strain evidence="3">E3</strain>
    </source>
</reference>
<geneLocation type="mitochondrion" evidence="4"/>
<feature type="compositionally biased region" description="Acidic residues" evidence="2">
    <location>
        <begin position="749"/>
        <end position="762"/>
    </location>
</feature>
<feature type="compositionally biased region" description="Low complexity" evidence="2">
    <location>
        <begin position="32"/>
        <end position="52"/>
    </location>
</feature>
<evidence type="ECO:0000313" key="6">
    <source>
        <dbReference type="Proteomes" id="UP000290189"/>
    </source>
</evidence>
<feature type="region of interest" description="Disordered" evidence="2">
    <location>
        <begin position="794"/>
        <end position="880"/>
    </location>
</feature>
<dbReference type="STRING" id="37360.A0A0G4IGF6"/>
<keyword evidence="5" id="KW-1185">Reference proteome</keyword>
<evidence type="ECO:0000256" key="1">
    <source>
        <dbReference type="SAM" id="Coils"/>
    </source>
</evidence>
<dbReference type="EMBL" id="OVEO01000006">
    <property type="protein sequence ID" value="SPQ96602.1"/>
    <property type="molecule type" value="Genomic_DNA"/>
</dbReference>
<evidence type="ECO:0000256" key="2">
    <source>
        <dbReference type="SAM" id="MobiDB-lite"/>
    </source>
</evidence>